<dbReference type="OrthoDB" id="10055717at2759"/>
<accession>A0A5B6VAQ0</accession>
<dbReference type="InterPro" id="IPR021109">
    <property type="entry name" value="Peptidase_aspartic_dom_sf"/>
</dbReference>
<keyword evidence="3" id="KW-1185">Reference proteome</keyword>
<feature type="domain" description="Reverse transcriptase" evidence="1">
    <location>
        <begin position="229"/>
        <end position="291"/>
    </location>
</feature>
<dbReference type="GO" id="GO:0003676">
    <property type="term" value="F:nucleic acid binding"/>
    <property type="evidence" value="ECO:0007669"/>
    <property type="project" value="InterPro"/>
</dbReference>
<dbReference type="InterPro" id="IPR036397">
    <property type="entry name" value="RNaseH_sf"/>
</dbReference>
<name>A0A5B6VAQ0_9ROSI</name>
<dbReference type="InterPro" id="IPR000477">
    <property type="entry name" value="RT_dom"/>
</dbReference>
<dbReference type="InterPro" id="IPR043128">
    <property type="entry name" value="Rev_trsase/Diguanyl_cyclase"/>
</dbReference>
<dbReference type="Gene3D" id="3.30.420.10">
    <property type="entry name" value="Ribonuclease H-like superfamily/Ribonuclease H"/>
    <property type="match status" value="1"/>
</dbReference>
<dbReference type="SUPFAM" id="SSF56672">
    <property type="entry name" value="DNA/RNA polymerases"/>
    <property type="match status" value="1"/>
</dbReference>
<gene>
    <name evidence="2" type="ORF">EPI10_001249</name>
</gene>
<evidence type="ECO:0000259" key="1">
    <source>
        <dbReference type="Pfam" id="PF00078"/>
    </source>
</evidence>
<dbReference type="Proteomes" id="UP000325315">
    <property type="component" value="Unassembled WGS sequence"/>
</dbReference>
<sequence length="515" mass="59243">MDVTVMFMKDILSRKRHFGEFETTALTEGCTALLTNKLPTKLKDPRSFTIPCSIGNQYVGKALCDLGASINLMTMSIFKKLGTGEARATNCDLVIGRSIICPPRREPLMLELKPPLAQLTYAYLRKDNTLHVVVSTKLTHEQEVQLLDVLRKFKKALGWTITYIKGINPTISMHRILLKICHGNSIEQQRRLSPIMKEVVKTEIIKWLDVVVIYPILDSSWVSPVQCVPKKGDIVEKFLKVFVDDFSVFGNDFESCLNNLDLVLQCCKETNLVLNWEKCHFIVREGIFLGHKELKKRLVVAPIVVALYWSLPFELMCDASDFAIGVVLGQQIEFDLEILDRKGIDNQVADQLSKLEARNEDGNVMLIKEYFPNEQLLATMALPWETKQILNKVVKPARKDWSLRLDEAFWAYRTTSKTPLEMLPFKLVYGKPCHLPVELEHKAFFAIKKLNMDWIVAEHKKLFELNEMEEFRAQAYENSNLYKERTKRWHGLFDMIKVYPHGVVDIKDTKTGAIF</sequence>
<dbReference type="InterPro" id="IPR043502">
    <property type="entry name" value="DNA/RNA_pol_sf"/>
</dbReference>
<dbReference type="Gene3D" id="2.40.70.10">
    <property type="entry name" value="Acid Proteases"/>
    <property type="match status" value="1"/>
</dbReference>
<dbReference type="Pfam" id="PF00078">
    <property type="entry name" value="RVT_1"/>
    <property type="match status" value="1"/>
</dbReference>
<dbReference type="Gene3D" id="3.30.70.270">
    <property type="match status" value="1"/>
</dbReference>
<organism evidence="2 3">
    <name type="scientific">Gossypium australe</name>
    <dbReference type="NCBI Taxonomy" id="47621"/>
    <lineage>
        <taxon>Eukaryota</taxon>
        <taxon>Viridiplantae</taxon>
        <taxon>Streptophyta</taxon>
        <taxon>Embryophyta</taxon>
        <taxon>Tracheophyta</taxon>
        <taxon>Spermatophyta</taxon>
        <taxon>Magnoliopsida</taxon>
        <taxon>eudicotyledons</taxon>
        <taxon>Gunneridae</taxon>
        <taxon>Pentapetalae</taxon>
        <taxon>rosids</taxon>
        <taxon>malvids</taxon>
        <taxon>Malvales</taxon>
        <taxon>Malvaceae</taxon>
        <taxon>Malvoideae</taxon>
        <taxon>Gossypium</taxon>
    </lineage>
</organism>
<protein>
    <submittedName>
        <fullName evidence="2">Transposon Ty3-G Gag-Pol polyprotein</fullName>
    </submittedName>
</protein>
<evidence type="ECO:0000313" key="3">
    <source>
        <dbReference type="Proteomes" id="UP000325315"/>
    </source>
</evidence>
<dbReference type="PANTHER" id="PTHR33067">
    <property type="entry name" value="RNA-DIRECTED DNA POLYMERASE-RELATED"/>
    <property type="match status" value="1"/>
</dbReference>
<evidence type="ECO:0000313" key="2">
    <source>
        <dbReference type="EMBL" id="KAA3466134.1"/>
    </source>
</evidence>
<dbReference type="PANTHER" id="PTHR33067:SF32">
    <property type="entry name" value="ASPARTIC PEPTIDASE DDI1-TYPE DOMAIN-CONTAINING PROTEIN"/>
    <property type="match status" value="1"/>
</dbReference>
<comment type="caution">
    <text evidence="2">The sequence shown here is derived from an EMBL/GenBank/DDBJ whole genome shotgun (WGS) entry which is preliminary data.</text>
</comment>
<reference evidence="3" key="1">
    <citation type="journal article" date="2019" name="Plant Biotechnol. J.">
        <title>Genome sequencing of the Australian wild diploid species Gossypium australe highlights disease resistance and delayed gland morphogenesis.</title>
        <authorList>
            <person name="Cai Y."/>
            <person name="Cai X."/>
            <person name="Wang Q."/>
            <person name="Wang P."/>
            <person name="Zhang Y."/>
            <person name="Cai C."/>
            <person name="Xu Y."/>
            <person name="Wang K."/>
            <person name="Zhou Z."/>
            <person name="Wang C."/>
            <person name="Geng S."/>
            <person name="Li B."/>
            <person name="Dong Q."/>
            <person name="Hou Y."/>
            <person name="Wang H."/>
            <person name="Ai P."/>
            <person name="Liu Z."/>
            <person name="Yi F."/>
            <person name="Sun M."/>
            <person name="An G."/>
            <person name="Cheng J."/>
            <person name="Zhang Y."/>
            <person name="Shi Q."/>
            <person name="Xie Y."/>
            <person name="Shi X."/>
            <person name="Chang Y."/>
            <person name="Huang F."/>
            <person name="Chen Y."/>
            <person name="Hong S."/>
            <person name="Mi L."/>
            <person name="Sun Q."/>
            <person name="Zhang L."/>
            <person name="Zhou B."/>
            <person name="Peng R."/>
            <person name="Zhang X."/>
            <person name="Liu F."/>
        </authorList>
    </citation>
    <scope>NUCLEOTIDE SEQUENCE [LARGE SCALE GENOMIC DNA]</scope>
    <source>
        <strain evidence="3">cv. PA1801</strain>
    </source>
</reference>
<dbReference type="EMBL" id="SMMG02000007">
    <property type="protein sequence ID" value="KAA3466134.1"/>
    <property type="molecule type" value="Genomic_DNA"/>
</dbReference>
<proteinExistence type="predicted"/>
<dbReference type="AlphaFoldDB" id="A0A5B6VAQ0"/>